<comment type="subcellular location">
    <subcellularLocation>
        <location evidence="4">Cytoplasm</location>
    </subcellularLocation>
</comment>
<dbReference type="Proteomes" id="UP000183410">
    <property type="component" value="Unassembled WGS sequence"/>
</dbReference>
<dbReference type="Pfam" id="PF02599">
    <property type="entry name" value="CsrA"/>
    <property type="match status" value="1"/>
</dbReference>
<dbReference type="GO" id="GO:1902208">
    <property type="term" value="P:regulation of bacterial-type flagellum assembly"/>
    <property type="evidence" value="ECO:0007669"/>
    <property type="project" value="UniProtKB-UniRule"/>
</dbReference>
<dbReference type="GO" id="GO:0006109">
    <property type="term" value="P:regulation of carbohydrate metabolic process"/>
    <property type="evidence" value="ECO:0007669"/>
    <property type="project" value="InterPro"/>
</dbReference>
<dbReference type="GO" id="GO:0048027">
    <property type="term" value="F:mRNA 5'-UTR binding"/>
    <property type="evidence" value="ECO:0007669"/>
    <property type="project" value="UniProtKB-UniRule"/>
</dbReference>
<evidence type="ECO:0000256" key="3">
    <source>
        <dbReference type="ARBA" id="ARBA00022884"/>
    </source>
</evidence>
<dbReference type="PANTHER" id="PTHR34984:SF1">
    <property type="entry name" value="CARBON STORAGE REGULATOR"/>
    <property type="match status" value="1"/>
</dbReference>
<dbReference type="NCBIfam" id="NF002469">
    <property type="entry name" value="PRK01712.1"/>
    <property type="match status" value="1"/>
</dbReference>
<evidence type="ECO:0000256" key="2">
    <source>
        <dbReference type="ARBA" id="ARBA00022845"/>
    </source>
</evidence>
<dbReference type="NCBIfam" id="TIGR00202">
    <property type="entry name" value="csrA"/>
    <property type="match status" value="1"/>
</dbReference>
<evidence type="ECO:0000313" key="5">
    <source>
        <dbReference type="EMBL" id="SFF38604.1"/>
    </source>
</evidence>
<gene>
    <name evidence="4" type="primary">csrA</name>
    <name evidence="5" type="ORF">SAMN04487969_1328</name>
    <name evidence="6" type="ORF">SAMN04487969_14333</name>
</gene>
<dbReference type="GO" id="GO:0044781">
    <property type="term" value="P:bacterial-type flagellum organization"/>
    <property type="evidence" value="ECO:0007669"/>
    <property type="project" value="UniProtKB-KW"/>
</dbReference>
<evidence type="ECO:0000256" key="4">
    <source>
        <dbReference type="HAMAP-Rule" id="MF_00167"/>
    </source>
</evidence>
<dbReference type="RefSeq" id="WP_046231373.1">
    <property type="nucleotide sequence ID" value="NZ_FONN01000032.1"/>
</dbReference>
<keyword evidence="1 4" id="KW-0963">Cytoplasm</keyword>
<reference evidence="7" key="1">
    <citation type="submission" date="2016-10" db="EMBL/GenBank/DDBJ databases">
        <authorList>
            <person name="Varghese N."/>
            <person name="Submissions S."/>
        </authorList>
    </citation>
    <scope>NUCLEOTIDE SEQUENCE [LARGE SCALE GENOMIC DNA]</scope>
    <source>
        <strain evidence="7">CGMCC 1.10223</strain>
    </source>
</reference>
<dbReference type="InterPro" id="IPR003751">
    <property type="entry name" value="CsrA"/>
</dbReference>
<dbReference type="HAMAP" id="MF_00167">
    <property type="entry name" value="CsrA"/>
    <property type="match status" value="1"/>
</dbReference>
<evidence type="ECO:0000313" key="6">
    <source>
        <dbReference type="EMBL" id="SFF46227.1"/>
    </source>
</evidence>
<dbReference type="OrthoDB" id="9809061at2"/>
<accession>A0A1I2IYZ9</accession>
<keyword evidence="7" id="KW-1185">Reference proteome</keyword>
<protein>
    <recommendedName>
        <fullName evidence="4">Translational regulator CsrA</fullName>
    </recommendedName>
</protein>
<sequence>MLVLARKKGESILIGNDIELSVLEIVGDTIKLGIKAPAEVGILRKELYVSVENMNVTAEQSTISASDLQHQFKKIKKS</sequence>
<dbReference type="EMBL" id="FONN01000043">
    <property type="protein sequence ID" value="SFF46227.1"/>
    <property type="molecule type" value="Genomic_DNA"/>
</dbReference>
<reference evidence="6" key="2">
    <citation type="submission" date="2016-10" db="EMBL/GenBank/DDBJ databases">
        <authorList>
            <person name="de Groot N.N."/>
        </authorList>
    </citation>
    <scope>NUCLEOTIDE SEQUENCE [LARGE SCALE GENOMIC DNA]</scope>
    <source>
        <strain evidence="6">CGMCC 1.10223</strain>
    </source>
</reference>
<keyword evidence="3 4" id="KW-0694">RNA-binding</keyword>
<dbReference type="PANTHER" id="PTHR34984">
    <property type="entry name" value="CARBON STORAGE REGULATOR"/>
    <property type="match status" value="1"/>
</dbReference>
<keyword evidence="4" id="KW-0678">Repressor</keyword>
<organism evidence="6 7">
    <name type="scientific">Paenibacillus algorifonticola</name>
    <dbReference type="NCBI Taxonomy" id="684063"/>
    <lineage>
        <taxon>Bacteria</taxon>
        <taxon>Bacillati</taxon>
        <taxon>Bacillota</taxon>
        <taxon>Bacilli</taxon>
        <taxon>Bacillales</taxon>
        <taxon>Paenibacillaceae</taxon>
        <taxon>Paenibacillus</taxon>
    </lineage>
</organism>
<comment type="subunit">
    <text evidence="4">Homodimer; the beta-strands of each monomer intercalate to form a hydrophobic core, while the alpha-helices form wings that extend away from the core.</text>
</comment>
<keyword evidence="4" id="KW-1005">Bacterial flagellum biogenesis</keyword>
<comment type="function">
    <text evidence="4">A translational regulator that binds mRNA to regulate translation initiation and/or mRNA stability. Usually binds in the 5'-UTR at or near the Shine-Dalgarno sequence preventing ribosome-binding, thus repressing translation. Its main target seems to be the major flagellin gene, while its function is anatagonized by FliW.</text>
</comment>
<proteinExistence type="inferred from homology"/>
<dbReference type="EMBL" id="FONN01000032">
    <property type="protein sequence ID" value="SFF38604.1"/>
    <property type="molecule type" value="Genomic_DNA"/>
</dbReference>
<name>A0A1I2IYZ9_9BACL</name>
<comment type="similarity">
    <text evidence="4">Belongs to the CsrA/RsmA family.</text>
</comment>
<dbReference type="InterPro" id="IPR036107">
    <property type="entry name" value="CsrA_sf"/>
</dbReference>
<dbReference type="GO" id="GO:0005829">
    <property type="term" value="C:cytosol"/>
    <property type="evidence" value="ECO:0007669"/>
    <property type="project" value="TreeGrafter"/>
</dbReference>
<keyword evidence="2 4" id="KW-0810">Translation regulation</keyword>
<dbReference type="GO" id="GO:0006402">
    <property type="term" value="P:mRNA catabolic process"/>
    <property type="evidence" value="ECO:0007669"/>
    <property type="project" value="InterPro"/>
</dbReference>
<dbReference type="GO" id="GO:0045947">
    <property type="term" value="P:negative regulation of translational initiation"/>
    <property type="evidence" value="ECO:0007669"/>
    <property type="project" value="UniProtKB-UniRule"/>
</dbReference>
<evidence type="ECO:0000256" key="1">
    <source>
        <dbReference type="ARBA" id="ARBA00022490"/>
    </source>
</evidence>
<dbReference type="Gene3D" id="2.60.40.4380">
    <property type="entry name" value="Translational regulator CsrA"/>
    <property type="match status" value="1"/>
</dbReference>
<dbReference type="AlphaFoldDB" id="A0A1I2IYZ9"/>
<evidence type="ECO:0000313" key="7">
    <source>
        <dbReference type="Proteomes" id="UP000183410"/>
    </source>
</evidence>
<dbReference type="SUPFAM" id="SSF117130">
    <property type="entry name" value="CsrA-like"/>
    <property type="match status" value="1"/>
</dbReference>